<dbReference type="AlphaFoldDB" id="A0A251TAS8"/>
<name>A0A251TAS8_HELAN</name>
<reference evidence="1 3" key="1">
    <citation type="journal article" date="2017" name="Nature">
        <title>The sunflower genome provides insights into oil metabolism, flowering and Asterid evolution.</title>
        <authorList>
            <person name="Badouin H."/>
            <person name="Gouzy J."/>
            <person name="Grassa C.J."/>
            <person name="Murat F."/>
            <person name="Staton S.E."/>
            <person name="Cottret L."/>
            <person name="Lelandais-Briere C."/>
            <person name="Owens G.L."/>
            <person name="Carrere S."/>
            <person name="Mayjonade B."/>
            <person name="Legrand L."/>
            <person name="Gill N."/>
            <person name="Kane N.C."/>
            <person name="Bowers J.E."/>
            <person name="Hubner S."/>
            <person name="Bellec A."/>
            <person name="Berard A."/>
            <person name="Berges H."/>
            <person name="Blanchet N."/>
            <person name="Boniface M.C."/>
            <person name="Brunel D."/>
            <person name="Catrice O."/>
            <person name="Chaidir N."/>
            <person name="Claudel C."/>
            <person name="Donnadieu C."/>
            <person name="Faraut T."/>
            <person name="Fievet G."/>
            <person name="Helmstetter N."/>
            <person name="King M."/>
            <person name="Knapp S.J."/>
            <person name="Lai Z."/>
            <person name="Le Paslier M.C."/>
            <person name="Lippi Y."/>
            <person name="Lorenzon L."/>
            <person name="Mandel J.R."/>
            <person name="Marage G."/>
            <person name="Marchand G."/>
            <person name="Marquand E."/>
            <person name="Bret-Mestries E."/>
            <person name="Morien E."/>
            <person name="Nambeesan S."/>
            <person name="Nguyen T."/>
            <person name="Pegot-Espagnet P."/>
            <person name="Pouilly N."/>
            <person name="Raftis F."/>
            <person name="Sallet E."/>
            <person name="Schiex T."/>
            <person name="Thomas J."/>
            <person name="Vandecasteele C."/>
            <person name="Vares D."/>
            <person name="Vear F."/>
            <person name="Vautrin S."/>
            <person name="Crespi M."/>
            <person name="Mangin B."/>
            <person name="Burke J.M."/>
            <person name="Salse J."/>
            <person name="Munos S."/>
            <person name="Vincourt P."/>
            <person name="Rieseberg L.H."/>
            <person name="Langlade N.B."/>
        </authorList>
    </citation>
    <scope>NUCLEOTIDE SEQUENCE [LARGE SCALE GENOMIC DNA]</scope>
    <source>
        <strain evidence="3">cv. SF193</strain>
        <tissue evidence="1">Leaves</tissue>
    </source>
</reference>
<keyword evidence="3" id="KW-1185">Reference proteome</keyword>
<protein>
    <submittedName>
        <fullName evidence="2">Uncharacterized protein</fullName>
    </submittedName>
</protein>
<dbReference type="Gramene" id="mRNA:HanXRQr2_Chr11g0490451">
    <property type="protein sequence ID" value="mRNA:HanXRQr2_Chr11g0490451"/>
    <property type="gene ID" value="HanXRQr2_Chr11g0490451"/>
</dbReference>
<dbReference type="EMBL" id="CM007900">
    <property type="protein sequence ID" value="OTG08257.1"/>
    <property type="molecule type" value="Genomic_DNA"/>
</dbReference>
<evidence type="ECO:0000313" key="2">
    <source>
        <dbReference type="EMBL" id="OTG08257.1"/>
    </source>
</evidence>
<reference evidence="1" key="3">
    <citation type="submission" date="2020-06" db="EMBL/GenBank/DDBJ databases">
        <title>Helianthus annuus Genome sequencing and assembly Release 2.</title>
        <authorList>
            <person name="Gouzy J."/>
            <person name="Langlade N."/>
            <person name="Munos S."/>
        </authorList>
    </citation>
    <scope>NUCLEOTIDE SEQUENCE</scope>
    <source>
        <tissue evidence="1">Leaves</tissue>
    </source>
</reference>
<gene>
    <name evidence="2" type="ORF">HannXRQ_Chr11g0339661</name>
    <name evidence="1" type="ORF">HanXRQr2_Chr11g0490451</name>
</gene>
<reference evidence="2" key="2">
    <citation type="submission" date="2017-02" db="EMBL/GenBank/DDBJ databases">
        <title>Sunflower complete genome.</title>
        <authorList>
            <person name="Langlade N."/>
            <person name="Munos S."/>
        </authorList>
    </citation>
    <scope>NUCLEOTIDE SEQUENCE [LARGE SCALE GENOMIC DNA]</scope>
    <source>
        <tissue evidence="2">Leaves</tissue>
    </source>
</reference>
<dbReference type="InParanoid" id="A0A251TAS8"/>
<dbReference type="EMBL" id="MNCJ02000326">
    <property type="protein sequence ID" value="KAF5782006.1"/>
    <property type="molecule type" value="Genomic_DNA"/>
</dbReference>
<proteinExistence type="predicted"/>
<dbReference type="Proteomes" id="UP000215914">
    <property type="component" value="Chromosome 11"/>
</dbReference>
<sequence>MCNRSCMIMKNHAFCKHAYRFRTVEVERFFCVLRVNAIIRILGATLLLNDDKFDP</sequence>
<organism evidence="2 3">
    <name type="scientific">Helianthus annuus</name>
    <name type="common">Common sunflower</name>
    <dbReference type="NCBI Taxonomy" id="4232"/>
    <lineage>
        <taxon>Eukaryota</taxon>
        <taxon>Viridiplantae</taxon>
        <taxon>Streptophyta</taxon>
        <taxon>Embryophyta</taxon>
        <taxon>Tracheophyta</taxon>
        <taxon>Spermatophyta</taxon>
        <taxon>Magnoliopsida</taxon>
        <taxon>eudicotyledons</taxon>
        <taxon>Gunneridae</taxon>
        <taxon>Pentapetalae</taxon>
        <taxon>asterids</taxon>
        <taxon>campanulids</taxon>
        <taxon>Asterales</taxon>
        <taxon>Asteraceae</taxon>
        <taxon>Asteroideae</taxon>
        <taxon>Heliantheae alliance</taxon>
        <taxon>Heliantheae</taxon>
        <taxon>Helianthus</taxon>
    </lineage>
</organism>
<evidence type="ECO:0000313" key="1">
    <source>
        <dbReference type="EMBL" id="KAF5782006.1"/>
    </source>
</evidence>
<evidence type="ECO:0000313" key="3">
    <source>
        <dbReference type="Proteomes" id="UP000215914"/>
    </source>
</evidence>
<accession>A0A251TAS8</accession>